<dbReference type="EMBL" id="FN596494">
    <property type="protein sequence ID" value="CCB59372.1"/>
    <property type="molecule type" value="Genomic_DNA"/>
</dbReference>
<dbReference type="Proteomes" id="UP000009183">
    <property type="component" value="Chromosome 9"/>
</dbReference>
<dbReference type="Pfam" id="PF00560">
    <property type="entry name" value="LRR_1"/>
    <property type="match status" value="1"/>
</dbReference>
<dbReference type="SUPFAM" id="SSF52058">
    <property type="entry name" value="L domain-like"/>
    <property type="match status" value="1"/>
</dbReference>
<evidence type="ECO:0000256" key="17">
    <source>
        <dbReference type="SAM" id="Phobius"/>
    </source>
</evidence>
<feature type="domain" description="Protein kinase" evidence="18">
    <location>
        <begin position="179"/>
        <end position="452"/>
    </location>
</feature>
<dbReference type="InterPro" id="IPR001245">
    <property type="entry name" value="Ser-Thr/Tyr_kinase_cat_dom"/>
</dbReference>
<reference evidence="20" key="1">
    <citation type="journal article" date="2007" name="Nature">
        <title>The grapevine genome sequence suggests ancestral hexaploidization in major angiosperm phyla.</title>
        <authorList>
            <consortium name="The French-Italian Public Consortium for Grapevine Genome Characterization."/>
            <person name="Jaillon O."/>
            <person name="Aury J.-M."/>
            <person name="Noel B."/>
            <person name="Policriti A."/>
            <person name="Clepet C."/>
            <person name="Casagrande A."/>
            <person name="Choisne N."/>
            <person name="Aubourg S."/>
            <person name="Vitulo N."/>
            <person name="Jubin C."/>
            <person name="Vezzi A."/>
            <person name="Legeai F."/>
            <person name="Hugueney P."/>
            <person name="Dasilva C."/>
            <person name="Horner D."/>
            <person name="Mica E."/>
            <person name="Jublot D."/>
            <person name="Poulain J."/>
            <person name="Bruyere C."/>
            <person name="Billault A."/>
            <person name="Segurens B."/>
            <person name="Gouyvenoux M."/>
            <person name="Ugarte E."/>
            <person name="Cattonaro F."/>
            <person name="Anthouard V."/>
            <person name="Vico V."/>
            <person name="Del Fabbro C."/>
            <person name="Alaux M."/>
            <person name="Di Gaspero G."/>
            <person name="Dumas V."/>
            <person name="Felice N."/>
            <person name="Paillard S."/>
            <person name="Juman I."/>
            <person name="Moroldo M."/>
            <person name="Scalabrin S."/>
            <person name="Canaguier A."/>
            <person name="Le Clainche I."/>
            <person name="Malacrida G."/>
            <person name="Durand E."/>
            <person name="Pesole G."/>
            <person name="Laucou V."/>
            <person name="Chatelet P."/>
            <person name="Merdinoglu D."/>
            <person name="Delledonne M."/>
            <person name="Pezzotti M."/>
            <person name="Lecharny A."/>
            <person name="Scarpelli C."/>
            <person name="Artiguenave F."/>
            <person name="Pe M.E."/>
            <person name="Valle G."/>
            <person name="Morgante M."/>
            <person name="Caboche M."/>
            <person name="Adam-Blondon A.-F."/>
            <person name="Weissenbach J."/>
            <person name="Quetier F."/>
            <person name="Wincker P."/>
        </authorList>
    </citation>
    <scope>NUCLEOTIDE SEQUENCE [LARGE SCALE GENOMIC DNA]</scope>
    <source>
        <strain evidence="20">cv. Pinot noir / PN40024</strain>
    </source>
</reference>
<keyword evidence="13 17" id="KW-0472">Membrane</keyword>
<dbReference type="Gene3D" id="1.10.510.10">
    <property type="entry name" value="Transferase(Phosphotransferase) domain 1"/>
    <property type="match status" value="1"/>
</dbReference>
<dbReference type="GO" id="GO:0004674">
    <property type="term" value="F:protein serine/threonine kinase activity"/>
    <property type="evidence" value="ECO:0007669"/>
    <property type="project" value="UniProtKB-KW"/>
</dbReference>
<evidence type="ECO:0000256" key="9">
    <source>
        <dbReference type="ARBA" id="ARBA00022741"/>
    </source>
</evidence>
<dbReference type="FunFam" id="1.10.510.10:FF:000146">
    <property type="entry name" value="LRR receptor-like serine/threonine-protein kinase IOS1"/>
    <property type="match status" value="1"/>
</dbReference>
<dbReference type="GO" id="GO:0005524">
    <property type="term" value="F:ATP binding"/>
    <property type="evidence" value="ECO:0007669"/>
    <property type="project" value="UniProtKB-UniRule"/>
</dbReference>
<keyword evidence="3" id="KW-0597">Phosphoprotein</keyword>
<evidence type="ECO:0000256" key="10">
    <source>
        <dbReference type="ARBA" id="ARBA00022777"/>
    </source>
</evidence>
<evidence type="ECO:0000256" key="11">
    <source>
        <dbReference type="ARBA" id="ARBA00022840"/>
    </source>
</evidence>
<dbReference type="HOGENOM" id="CLU_000288_92_6_1"/>
<dbReference type="PANTHER" id="PTHR45631:SF202">
    <property type="entry name" value="SENESCENCE-INDUCED RECEPTOR-LIKE SERINE_THREONINE-PROTEIN KINASE"/>
    <property type="match status" value="1"/>
</dbReference>
<evidence type="ECO:0000256" key="7">
    <source>
        <dbReference type="ARBA" id="ARBA00022729"/>
    </source>
</evidence>
<keyword evidence="6 17" id="KW-0812">Transmembrane</keyword>
<sequence>MWDSLNCSYDGHEPPRIISLNLSSSGLTGEIAPSISNLTLVQYLDLSNNGLTGPVPDFLSQLPLLRAQNLTGNKLTGSIPVELIERSENGSLLLSVNENPNLCWSGSCKKKKKFVVPIVASVAALFILLTALAIFWKHRRGGKQVSKDQEMVSESNRDEGSLVSKKQQFTYSEVITITNNFEKEVGKGGFGTVYHGHLDDTQVAVKMFSPSSIQGYKQFQAEAKLLMRVHHRNITSLIGYCKEGNNMGLIYEYMANGDLQRHPSGNERNTNVLSWEERLRIAVETAQGLEYLHNGCKPPIIHRDIKSTNILLNEKFQAKLADFRLSRAFPNEGSTHVSTIVAGTRGYLDPEYHASNRLTEKSDVFSFGVVLLEIITSQSPVPGNHEETHIIQWVSSMLANGDIKNIVDPRLQGDFDINSAWKAVEVAMSCVASTSTERPAMNYVVMELNQCLEMEASRNQGTESKDSTDMVSMKLHTGTTPLAQ</sequence>
<keyword evidence="10" id="KW-0418">Kinase</keyword>
<evidence type="ECO:0000256" key="3">
    <source>
        <dbReference type="ARBA" id="ARBA00022553"/>
    </source>
</evidence>
<keyword evidence="20" id="KW-1185">Reference proteome</keyword>
<dbReference type="CDD" id="cd14066">
    <property type="entry name" value="STKc_IRAK"/>
    <property type="match status" value="1"/>
</dbReference>
<dbReference type="PANTHER" id="PTHR45631">
    <property type="entry name" value="OS07G0107800 PROTEIN-RELATED"/>
    <property type="match status" value="1"/>
</dbReference>
<dbReference type="InterPro" id="IPR008271">
    <property type="entry name" value="Ser/Thr_kinase_AS"/>
</dbReference>
<dbReference type="FunFam" id="3.80.10.10:FF:000129">
    <property type="entry name" value="Leucine-rich repeat receptor-like kinase"/>
    <property type="match status" value="1"/>
</dbReference>
<dbReference type="PROSITE" id="PS50011">
    <property type="entry name" value="PROTEIN_KINASE_DOM"/>
    <property type="match status" value="1"/>
</dbReference>
<evidence type="ECO:0000256" key="5">
    <source>
        <dbReference type="ARBA" id="ARBA00022679"/>
    </source>
</evidence>
<evidence type="ECO:0000256" key="16">
    <source>
        <dbReference type="RuleBase" id="RU000304"/>
    </source>
</evidence>
<accession>F6HY49</accession>
<dbReference type="InterPro" id="IPR011009">
    <property type="entry name" value="Kinase-like_dom_sf"/>
</dbReference>
<dbReference type="SMART" id="SM00220">
    <property type="entry name" value="S_TKc"/>
    <property type="match status" value="1"/>
</dbReference>
<dbReference type="InterPro" id="IPR032675">
    <property type="entry name" value="LRR_dom_sf"/>
</dbReference>
<dbReference type="InterPro" id="IPR001611">
    <property type="entry name" value="Leu-rich_rpt"/>
</dbReference>
<keyword evidence="11 15" id="KW-0067">ATP-binding</keyword>
<gene>
    <name evidence="19" type="ordered locus">VIT_09s0002g02730</name>
</gene>
<keyword evidence="5" id="KW-0808">Transferase</keyword>
<dbReference type="Pfam" id="PF07714">
    <property type="entry name" value="PK_Tyr_Ser-Thr"/>
    <property type="match status" value="1"/>
</dbReference>
<dbReference type="InterPro" id="IPR017441">
    <property type="entry name" value="Protein_kinase_ATP_BS"/>
</dbReference>
<evidence type="ECO:0000256" key="8">
    <source>
        <dbReference type="ARBA" id="ARBA00022737"/>
    </source>
</evidence>
<feature type="transmembrane region" description="Helical" evidence="17">
    <location>
        <begin position="114"/>
        <end position="136"/>
    </location>
</feature>
<evidence type="ECO:0000256" key="14">
    <source>
        <dbReference type="ARBA" id="ARBA00023170"/>
    </source>
</evidence>
<evidence type="ECO:0000259" key="18">
    <source>
        <dbReference type="PROSITE" id="PS50011"/>
    </source>
</evidence>
<comment type="subcellular location">
    <subcellularLocation>
        <location evidence="1">Membrane</location>
        <topology evidence="1">Single-pass membrane protein</topology>
    </subcellularLocation>
</comment>
<evidence type="ECO:0000256" key="13">
    <source>
        <dbReference type="ARBA" id="ARBA00023136"/>
    </source>
</evidence>
<dbReference type="InterPro" id="IPR000719">
    <property type="entry name" value="Prot_kinase_dom"/>
</dbReference>
<evidence type="ECO:0000256" key="2">
    <source>
        <dbReference type="ARBA" id="ARBA00022527"/>
    </source>
</evidence>
<keyword evidence="12 17" id="KW-1133">Transmembrane helix</keyword>
<keyword evidence="7" id="KW-0732">Signal</keyword>
<dbReference type="InParanoid" id="F6HY49"/>
<evidence type="ECO:0000256" key="6">
    <source>
        <dbReference type="ARBA" id="ARBA00022692"/>
    </source>
</evidence>
<evidence type="ECO:0000256" key="4">
    <source>
        <dbReference type="ARBA" id="ARBA00022614"/>
    </source>
</evidence>
<proteinExistence type="inferred from homology"/>
<evidence type="ECO:0000313" key="20">
    <source>
        <dbReference type="Proteomes" id="UP000009183"/>
    </source>
</evidence>
<dbReference type="PaxDb" id="29760-VIT_09s0002g02730.t01"/>
<keyword evidence="8" id="KW-0677">Repeat</keyword>
<organism evidence="19 20">
    <name type="scientific">Vitis vinifera</name>
    <name type="common">Grape</name>
    <dbReference type="NCBI Taxonomy" id="29760"/>
    <lineage>
        <taxon>Eukaryota</taxon>
        <taxon>Viridiplantae</taxon>
        <taxon>Streptophyta</taxon>
        <taxon>Embryophyta</taxon>
        <taxon>Tracheophyta</taxon>
        <taxon>Spermatophyta</taxon>
        <taxon>Magnoliopsida</taxon>
        <taxon>eudicotyledons</taxon>
        <taxon>Gunneridae</taxon>
        <taxon>Pentapetalae</taxon>
        <taxon>rosids</taxon>
        <taxon>Vitales</taxon>
        <taxon>Vitaceae</taxon>
        <taxon>Viteae</taxon>
        <taxon>Vitis</taxon>
    </lineage>
</organism>
<name>F6HY49_VITVI</name>
<protein>
    <recommendedName>
        <fullName evidence="18">Protein kinase domain-containing protein</fullName>
    </recommendedName>
</protein>
<dbReference type="GO" id="GO:0016020">
    <property type="term" value="C:membrane"/>
    <property type="evidence" value="ECO:0007669"/>
    <property type="project" value="UniProtKB-SubCell"/>
</dbReference>
<evidence type="ECO:0000313" key="19">
    <source>
        <dbReference type="EMBL" id="CCB59372.1"/>
    </source>
</evidence>
<dbReference type="PROSITE" id="PS00108">
    <property type="entry name" value="PROTEIN_KINASE_ST"/>
    <property type="match status" value="1"/>
</dbReference>
<dbReference type="PROSITE" id="PS00107">
    <property type="entry name" value="PROTEIN_KINASE_ATP"/>
    <property type="match status" value="1"/>
</dbReference>
<evidence type="ECO:0000256" key="12">
    <source>
        <dbReference type="ARBA" id="ARBA00022989"/>
    </source>
</evidence>
<dbReference type="AlphaFoldDB" id="F6HY49"/>
<comment type="similarity">
    <text evidence="16">Belongs to the protein kinase superfamily.</text>
</comment>
<dbReference type="eggNOG" id="ENOG502QQCZ">
    <property type="taxonomic scope" value="Eukaryota"/>
</dbReference>
<keyword evidence="2 16" id="KW-0723">Serine/threonine-protein kinase</keyword>
<dbReference type="FunFam" id="3.30.200.20:FF:000394">
    <property type="entry name" value="Leucine-rich repeat receptor-like protein kinase"/>
    <property type="match status" value="1"/>
</dbReference>
<dbReference type="Gene3D" id="3.30.200.20">
    <property type="entry name" value="Phosphorylase Kinase, domain 1"/>
    <property type="match status" value="1"/>
</dbReference>
<keyword evidence="4" id="KW-0433">Leucine-rich repeat</keyword>
<dbReference type="Gene3D" id="3.80.10.10">
    <property type="entry name" value="Ribonuclease Inhibitor"/>
    <property type="match status" value="1"/>
</dbReference>
<keyword evidence="14" id="KW-0675">Receptor</keyword>
<evidence type="ECO:0000256" key="1">
    <source>
        <dbReference type="ARBA" id="ARBA00004167"/>
    </source>
</evidence>
<keyword evidence="9 15" id="KW-0547">Nucleotide-binding</keyword>
<feature type="binding site" evidence="15">
    <location>
        <position position="206"/>
    </location>
    <ligand>
        <name>ATP</name>
        <dbReference type="ChEBI" id="CHEBI:30616"/>
    </ligand>
</feature>
<dbReference type="SUPFAM" id="SSF56112">
    <property type="entry name" value="Protein kinase-like (PK-like)"/>
    <property type="match status" value="1"/>
</dbReference>
<evidence type="ECO:0000256" key="15">
    <source>
        <dbReference type="PROSITE-ProRule" id="PRU10141"/>
    </source>
</evidence>